<dbReference type="Proteomes" id="UP001610563">
    <property type="component" value="Unassembled WGS sequence"/>
</dbReference>
<dbReference type="EMBL" id="JBFTWV010000007">
    <property type="protein sequence ID" value="KAL2799452.1"/>
    <property type="molecule type" value="Genomic_DNA"/>
</dbReference>
<dbReference type="Gene3D" id="3.90.25.10">
    <property type="entry name" value="UDP-galactose 4-epimerase, domain 1"/>
    <property type="match status" value="1"/>
</dbReference>
<dbReference type="PANTHER" id="PTHR42748:SF31">
    <property type="entry name" value="NMRA-LIKE DOMAIN-CONTAINING PROTEIN-RELATED"/>
    <property type="match status" value="1"/>
</dbReference>
<name>A0ABR4GK68_9EURO</name>
<dbReference type="InterPro" id="IPR051164">
    <property type="entry name" value="NmrA-like_oxidored"/>
</dbReference>
<proteinExistence type="inferred from homology"/>
<evidence type="ECO:0000256" key="2">
    <source>
        <dbReference type="ARBA" id="ARBA00022857"/>
    </source>
</evidence>
<sequence>MSKLLVVFGATGAQGGSLIKYVLEDATLSKKYRLRGVTRNASKPAAVELGARGVEMVEANTNVPSSLTAAVQGAYAVFGVTDFWDSKSPTTEIAQGKAIADAALAAGTTVMIFSSLPSISKMSNGEVTSLPQFDSKAVVEEYIRSLPFPVSMFYLAGWYMQNIWHEMAPQVQIQPDGTAIYPLPWPGSTKLPWIDITDTGKYLAPALHNPQKYNGARLTAASAFYSAQEIVETWTRVSGRTVRLPEPEEYEEFMIGPFQQSVLGGLLEYGYFGPSGEEDVSWTQGQLCPGDQVTTWEEFLVREGPWFVES</sequence>
<keyword evidence="2" id="KW-0521">NADP</keyword>
<dbReference type="PANTHER" id="PTHR42748">
    <property type="entry name" value="NITROGEN METABOLITE REPRESSION PROTEIN NMRA FAMILY MEMBER"/>
    <property type="match status" value="1"/>
</dbReference>
<dbReference type="Pfam" id="PF05368">
    <property type="entry name" value="NmrA"/>
    <property type="match status" value="1"/>
</dbReference>
<keyword evidence="5" id="KW-1185">Reference proteome</keyword>
<reference evidence="4 5" key="1">
    <citation type="submission" date="2024-07" db="EMBL/GenBank/DDBJ databases">
        <title>Section-level genome sequencing and comparative genomics of Aspergillus sections Usti and Cavernicolus.</title>
        <authorList>
            <consortium name="Lawrence Berkeley National Laboratory"/>
            <person name="Nybo J.L."/>
            <person name="Vesth T.C."/>
            <person name="Theobald S."/>
            <person name="Frisvad J.C."/>
            <person name="Larsen T.O."/>
            <person name="Kjaerboelling I."/>
            <person name="Rothschild-Mancinelli K."/>
            <person name="Lyhne E.K."/>
            <person name="Kogle M.E."/>
            <person name="Barry K."/>
            <person name="Clum A."/>
            <person name="Na H."/>
            <person name="Ledsgaard L."/>
            <person name="Lin J."/>
            <person name="Lipzen A."/>
            <person name="Kuo A."/>
            <person name="Riley R."/>
            <person name="Mondo S."/>
            <person name="Labutti K."/>
            <person name="Haridas S."/>
            <person name="Pangalinan J."/>
            <person name="Salamov A.A."/>
            <person name="Simmons B.A."/>
            <person name="Magnuson J.K."/>
            <person name="Chen J."/>
            <person name="Drula E."/>
            <person name="Henrissat B."/>
            <person name="Wiebenga A."/>
            <person name="Lubbers R.J."/>
            <person name="Gomes A.C."/>
            <person name="Makela M.R."/>
            <person name="Stajich J."/>
            <person name="Grigoriev I.V."/>
            <person name="Mortensen U.H."/>
            <person name="De Vries R.P."/>
            <person name="Baker S.E."/>
            <person name="Andersen M.R."/>
        </authorList>
    </citation>
    <scope>NUCLEOTIDE SEQUENCE [LARGE SCALE GENOMIC DNA]</scope>
    <source>
        <strain evidence="4 5">CBS 209.92</strain>
    </source>
</reference>
<dbReference type="CDD" id="cd05251">
    <property type="entry name" value="NmrA_like_SDR_a"/>
    <property type="match status" value="1"/>
</dbReference>
<organism evidence="4 5">
    <name type="scientific">Aspergillus keveii</name>
    <dbReference type="NCBI Taxonomy" id="714993"/>
    <lineage>
        <taxon>Eukaryota</taxon>
        <taxon>Fungi</taxon>
        <taxon>Dikarya</taxon>
        <taxon>Ascomycota</taxon>
        <taxon>Pezizomycotina</taxon>
        <taxon>Eurotiomycetes</taxon>
        <taxon>Eurotiomycetidae</taxon>
        <taxon>Eurotiales</taxon>
        <taxon>Aspergillaceae</taxon>
        <taxon>Aspergillus</taxon>
        <taxon>Aspergillus subgen. Nidulantes</taxon>
    </lineage>
</organism>
<dbReference type="InterPro" id="IPR036291">
    <property type="entry name" value="NAD(P)-bd_dom_sf"/>
</dbReference>
<evidence type="ECO:0000313" key="5">
    <source>
        <dbReference type="Proteomes" id="UP001610563"/>
    </source>
</evidence>
<accession>A0ABR4GK68</accession>
<comment type="caution">
    <text evidence="4">The sequence shown here is derived from an EMBL/GenBank/DDBJ whole genome shotgun (WGS) entry which is preliminary data.</text>
</comment>
<gene>
    <name evidence="4" type="ORF">BJX66DRAFT_292927</name>
</gene>
<comment type="similarity">
    <text evidence="1">Belongs to the NmrA-type oxidoreductase family.</text>
</comment>
<evidence type="ECO:0000256" key="1">
    <source>
        <dbReference type="ARBA" id="ARBA00006328"/>
    </source>
</evidence>
<feature type="domain" description="NmrA-like" evidence="3">
    <location>
        <begin position="1"/>
        <end position="252"/>
    </location>
</feature>
<dbReference type="SUPFAM" id="SSF51735">
    <property type="entry name" value="NAD(P)-binding Rossmann-fold domains"/>
    <property type="match status" value="1"/>
</dbReference>
<evidence type="ECO:0000259" key="3">
    <source>
        <dbReference type="Pfam" id="PF05368"/>
    </source>
</evidence>
<dbReference type="InterPro" id="IPR008030">
    <property type="entry name" value="NmrA-like"/>
</dbReference>
<evidence type="ECO:0000313" key="4">
    <source>
        <dbReference type="EMBL" id="KAL2799452.1"/>
    </source>
</evidence>
<dbReference type="Gene3D" id="3.40.50.720">
    <property type="entry name" value="NAD(P)-binding Rossmann-like Domain"/>
    <property type="match status" value="1"/>
</dbReference>
<protein>
    <submittedName>
        <fullName evidence="4">NmrA family transcriptional regulator</fullName>
    </submittedName>
</protein>